<evidence type="ECO:0000256" key="6">
    <source>
        <dbReference type="RuleBase" id="RU003423"/>
    </source>
</evidence>
<dbReference type="InterPro" id="IPR000089">
    <property type="entry name" value="Biotin_lipoyl"/>
</dbReference>
<sequence length="430" mass="45201">MTSTQSATTVHMPALGESVEEGTITRWLKEPGDRVEAEEALLEVSTDKVDTEIPSPVGGILVEILASEDDVVAIGADLAVIDTEGGSSTESAGAPDGDTDRGPSSEADDRTPERARPPAPKQPELEPSKPEPAAAPAPEATAPKAETALGSVNGAAQKAPEKVQHAAAPEPRDLKEGASKSISASPSVARGSLETVTDKLPRIRRTIAARMVESLQTSAQLTTVLEADVTSVADLRRAHKDEFYARVGVKLSFLPFFAKAAVSALSDHRVLNASLNADVTEITYHGRVHLGVAVDSDKGLMVPVIRDAQDLSIEGLARAIADKAERVRAGKIGPDELGGGTFTLTNTGSRGALFDTPIINQPQTGILGTGAVVERVVPSRRDGALSLDVRSMAYLSISYDHRVVDGADAARYLTTIKNRLEGGFHASDLY</sequence>
<dbReference type="RefSeq" id="WP_005199839.1">
    <property type="nucleotide sequence ID" value="NZ_CP136136.1"/>
</dbReference>
<protein>
    <recommendedName>
        <fullName evidence="6">Dihydrolipoamide acetyltransferase component of pyruvate dehydrogenase complex</fullName>
        <ecNumber evidence="6">2.3.1.-</ecNumber>
    </recommendedName>
</protein>
<dbReference type="InterPro" id="IPR050743">
    <property type="entry name" value="2-oxoacid_DH_E2_comp"/>
</dbReference>
<feature type="compositionally biased region" description="Basic and acidic residues" evidence="7">
    <location>
        <begin position="159"/>
        <end position="178"/>
    </location>
</feature>
<comment type="caution">
    <text evidence="9">The sequence shown here is derived from an EMBL/GenBank/DDBJ whole genome shotgun (WGS) entry which is preliminary data.</text>
</comment>
<evidence type="ECO:0000256" key="1">
    <source>
        <dbReference type="ARBA" id="ARBA00001938"/>
    </source>
</evidence>
<organism evidence="9">
    <name type="scientific">Gordonia rubripertincta</name>
    <name type="common">Rhodococcus corallinus</name>
    <dbReference type="NCBI Taxonomy" id="36822"/>
    <lineage>
        <taxon>Bacteria</taxon>
        <taxon>Bacillati</taxon>
        <taxon>Actinomycetota</taxon>
        <taxon>Actinomycetes</taxon>
        <taxon>Mycobacteriales</taxon>
        <taxon>Gordoniaceae</taxon>
        <taxon>Gordonia</taxon>
    </lineage>
</organism>
<comment type="cofactor">
    <cofactor evidence="1 6">
        <name>(R)-lipoate</name>
        <dbReference type="ChEBI" id="CHEBI:83088"/>
    </cofactor>
</comment>
<dbReference type="CDD" id="cd06849">
    <property type="entry name" value="lipoyl_domain"/>
    <property type="match status" value="1"/>
</dbReference>
<evidence type="ECO:0000259" key="8">
    <source>
        <dbReference type="PROSITE" id="PS50968"/>
    </source>
</evidence>
<feature type="compositionally biased region" description="Basic and acidic residues" evidence="7">
    <location>
        <begin position="98"/>
        <end position="116"/>
    </location>
</feature>
<dbReference type="AlphaFoldDB" id="A0AAW6RGM8"/>
<accession>A0AAW6RGM8</accession>
<dbReference type="InterPro" id="IPR023213">
    <property type="entry name" value="CAT-like_dom_sf"/>
</dbReference>
<evidence type="ECO:0000256" key="2">
    <source>
        <dbReference type="ARBA" id="ARBA00007317"/>
    </source>
</evidence>
<dbReference type="InterPro" id="IPR001078">
    <property type="entry name" value="2-oxoacid_DH_actylTfrase"/>
</dbReference>
<keyword evidence="3 6" id="KW-0808">Transferase</keyword>
<evidence type="ECO:0000256" key="3">
    <source>
        <dbReference type="ARBA" id="ARBA00022679"/>
    </source>
</evidence>
<evidence type="ECO:0000256" key="5">
    <source>
        <dbReference type="ARBA" id="ARBA00023315"/>
    </source>
</evidence>
<dbReference type="EC" id="2.3.1.-" evidence="6"/>
<dbReference type="EMBL" id="JARUXG010000030">
    <property type="protein sequence ID" value="MDG6783783.1"/>
    <property type="molecule type" value="Genomic_DNA"/>
</dbReference>
<comment type="similarity">
    <text evidence="2 6">Belongs to the 2-oxoacid dehydrogenase family.</text>
</comment>
<dbReference type="PANTHER" id="PTHR43178">
    <property type="entry name" value="DIHYDROLIPOAMIDE ACETYLTRANSFERASE COMPONENT OF PYRUVATE DEHYDROGENASE COMPLEX"/>
    <property type="match status" value="1"/>
</dbReference>
<dbReference type="Pfam" id="PF00364">
    <property type="entry name" value="Biotin_lipoyl"/>
    <property type="match status" value="1"/>
</dbReference>
<reference evidence="9" key="1">
    <citation type="submission" date="2023-04" db="EMBL/GenBank/DDBJ databases">
        <title>Characterization and analysis of the complete genome of Gordonia rubripertincta 112, the degrader of aromatic and aliphatic compounds.</title>
        <authorList>
            <person name="Frantsuzova E."/>
            <person name="Bogun A."/>
            <person name="Delegan Y."/>
        </authorList>
    </citation>
    <scope>NUCLEOTIDE SEQUENCE</scope>
    <source>
        <strain evidence="9">112</strain>
    </source>
</reference>
<evidence type="ECO:0000256" key="7">
    <source>
        <dbReference type="SAM" id="MobiDB-lite"/>
    </source>
</evidence>
<proteinExistence type="inferred from homology"/>
<dbReference type="GO" id="GO:0005737">
    <property type="term" value="C:cytoplasm"/>
    <property type="evidence" value="ECO:0007669"/>
    <property type="project" value="TreeGrafter"/>
</dbReference>
<dbReference type="InterPro" id="IPR011053">
    <property type="entry name" value="Single_hybrid_motif"/>
</dbReference>
<name>A0AAW6RGM8_GORRU</name>
<feature type="region of interest" description="Disordered" evidence="7">
    <location>
        <begin position="1"/>
        <end position="22"/>
    </location>
</feature>
<evidence type="ECO:0000313" key="9">
    <source>
        <dbReference type="EMBL" id="MDG6783783.1"/>
    </source>
</evidence>
<dbReference type="PROSITE" id="PS50968">
    <property type="entry name" value="BIOTINYL_LIPOYL"/>
    <property type="match status" value="1"/>
</dbReference>
<dbReference type="SUPFAM" id="SSF51230">
    <property type="entry name" value="Single hybrid motif"/>
    <property type="match status" value="1"/>
</dbReference>
<gene>
    <name evidence="9" type="ORF">QBL07_23500</name>
</gene>
<dbReference type="Pfam" id="PF00198">
    <property type="entry name" value="2-oxoacid_dh"/>
    <property type="match status" value="1"/>
</dbReference>
<dbReference type="Gene3D" id="3.30.559.10">
    <property type="entry name" value="Chloramphenicol acetyltransferase-like domain"/>
    <property type="match status" value="1"/>
</dbReference>
<dbReference type="SUPFAM" id="SSF52777">
    <property type="entry name" value="CoA-dependent acyltransferases"/>
    <property type="match status" value="1"/>
</dbReference>
<feature type="region of interest" description="Disordered" evidence="7">
    <location>
        <begin position="154"/>
        <end position="193"/>
    </location>
</feature>
<dbReference type="PANTHER" id="PTHR43178:SF5">
    <property type="entry name" value="LIPOAMIDE ACYLTRANSFERASE COMPONENT OF BRANCHED-CHAIN ALPHA-KETO ACID DEHYDROGENASE COMPLEX, MITOCHONDRIAL"/>
    <property type="match status" value="1"/>
</dbReference>
<feature type="compositionally biased region" description="Low complexity" evidence="7">
    <location>
        <begin position="131"/>
        <end position="142"/>
    </location>
</feature>
<dbReference type="PROSITE" id="PS00189">
    <property type="entry name" value="LIPOYL"/>
    <property type="match status" value="1"/>
</dbReference>
<dbReference type="GO" id="GO:0016407">
    <property type="term" value="F:acetyltransferase activity"/>
    <property type="evidence" value="ECO:0007669"/>
    <property type="project" value="TreeGrafter"/>
</dbReference>
<feature type="region of interest" description="Disordered" evidence="7">
    <location>
        <begin position="82"/>
        <end position="142"/>
    </location>
</feature>
<feature type="domain" description="Lipoyl-binding" evidence="8">
    <location>
        <begin position="7"/>
        <end position="82"/>
    </location>
</feature>
<dbReference type="InterPro" id="IPR003016">
    <property type="entry name" value="2-oxoA_DH_lipoyl-BS"/>
</dbReference>
<evidence type="ECO:0000256" key="4">
    <source>
        <dbReference type="ARBA" id="ARBA00022823"/>
    </source>
</evidence>
<keyword evidence="5 6" id="KW-0012">Acyltransferase</keyword>
<dbReference type="Gene3D" id="2.40.50.100">
    <property type="match status" value="1"/>
</dbReference>
<dbReference type="GO" id="GO:0031405">
    <property type="term" value="F:lipoic acid binding"/>
    <property type="evidence" value="ECO:0007669"/>
    <property type="project" value="TreeGrafter"/>
</dbReference>
<keyword evidence="4 6" id="KW-0450">Lipoyl</keyword>